<evidence type="ECO:0000256" key="1">
    <source>
        <dbReference type="ARBA" id="ARBA00004642"/>
    </source>
</evidence>
<reference evidence="15" key="1">
    <citation type="submission" date="2025-08" db="UniProtKB">
        <authorList>
            <consortium name="Ensembl"/>
        </authorList>
    </citation>
    <scope>IDENTIFICATION</scope>
</reference>
<evidence type="ECO:0000256" key="10">
    <source>
        <dbReference type="ARBA" id="ARBA00023242"/>
    </source>
</evidence>
<evidence type="ECO:0000259" key="14">
    <source>
        <dbReference type="PROSITE" id="PS50950"/>
    </source>
</evidence>
<dbReference type="GO" id="GO:0001935">
    <property type="term" value="P:endothelial cell proliferation"/>
    <property type="evidence" value="ECO:0007669"/>
    <property type="project" value="UniProtKB-UniRule"/>
</dbReference>
<evidence type="ECO:0000256" key="7">
    <source>
        <dbReference type="ARBA" id="ARBA00023054"/>
    </source>
</evidence>
<evidence type="ECO:0000256" key="13">
    <source>
        <dbReference type="RuleBase" id="RU369073"/>
    </source>
</evidence>
<dbReference type="GO" id="GO:0043565">
    <property type="term" value="F:sequence-specific DNA binding"/>
    <property type="evidence" value="ECO:0007669"/>
    <property type="project" value="UniProtKB-UniRule"/>
</dbReference>
<comment type="subcellular location">
    <subcellularLocation>
        <location evidence="1 13">Nucleus</location>
        <location evidence="1 13">Nucleoplasm</location>
    </subcellularLocation>
</comment>
<evidence type="ECO:0000313" key="15">
    <source>
        <dbReference type="Ensembl" id="ENSMALP00000011577.1"/>
    </source>
</evidence>
<keyword evidence="5" id="KW-0862">Zinc</keyword>
<name>A0A3Q3JD27_MONAL</name>
<proteinExistence type="inferred from homology"/>
<dbReference type="GO" id="GO:0008270">
    <property type="term" value="F:zinc ion binding"/>
    <property type="evidence" value="ECO:0007669"/>
    <property type="project" value="UniProtKB-KW"/>
</dbReference>
<reference evidence="15" key="2">
    <citation type="submission" date="2025-09" db="UniProtKB">
        <authorList>
            <consortium name="Ensembl"/>
        </authorList>
    </citation>
    <scope>IDENTIFICATION</scope>
</reference>
<keyword evidence="9 13" id="KW-0804">Transcription</keyword>
<dbReference type="Proteomes" id="UP000261600">
    <property type="component" value="Unplaced"/>
</dbReference>
<evidence type="ECO:0000256" key="6">
    <source>
        <dbReference type="ARBA" id="ARBA00023015"/>
    </source>
</evidence>
<evidence type="ECO:0000256" key="8">
    <source>
        <dbReference type="ARBA" id="ARBA00023125"/>
    </source>
</evidence>
<dbReference type="InterPro" id="IPR006612">
    <property type="entry name" value="THAP_Znf"/>
</dbReference>
<evidence type="ECO:0000256" key="4">
    <source>
        <dbReference type="ARBA" id="ARBA00022771"/>
    </source>
</evidence>
<feature type="domain" description="THAP-type" evidence="14">
    <location>
        <begin position="1"/>
        <end position="86"/>
    </location>
</feature>
<keyword evidence="7 13" id="KW-0175">Coiled coil</keyword>
<evidence type="ECO:0000256" key="11">
    <source>
        <dbReference type="ARBA" id="ARBA00023306"/>
    </source>
</evidence>
<comment type="function">
    <text evidence="13">DNA-binding transcription regulator that regulates endothelial cell proliferation and G1/S cell-cycle progression. Specifically binds the 5'-[AT]NTNN[GT]GGCA[AGT]-3' core DNA sequence and acts by modulating expression of pRB-E2F cell-cycle target genes.</text>
</comment>
<dbReference type="STRING" id="43700.ENSMALP00000011577"/>
<dbReference type="Pfam" id="PF05485">
    <property type="entry name" value="THAP"/>
    <property type="match status" value="1"/>
</dbReference>
<accession>A0A3Q3JD27</accession>
<evidence type="ECO:0000256" key="5">
    <source>
        <dbReference type="ARBA" id="ARBA00022833"/>
    </source>
</evidence>
<keyword evidence="8 12" id="KW-0238">DNA-binding</keyword>
<evidence type="ECO:0000256" key="12">
    <source>
        <dbReference type="PROSITE-ProRule" id="PRU00309"/>
    </source>
</evidence>
<dbReference type="GO" id="GO:0003700">
    <property type="term" value="F:DNA-binding transcription factor activity"/>
    <property type="evidence" value="ECO:0007669"/>
    <property type="project" value="UniProtKB-UniRule"/>
</dbReference>
<evidence type="ECO:0000256" key="3">
    <source>
        <dbReference type="ARBA" id="ARBA00022723"/>
    </source>
</evidence>
<keyword evidence="11 13" id="KW-0131">Cell cycle</keyword>
<organism evidence="15 16">
    <name type="scientific">Monopterus albus</name>
    <name type="common">Swamp eel</name>
    <dbReference type="NCBI Taxonomy" id="43700"/>
    <lineage>
        <taxon>Eukaryota</taxon>
        <taxon>Metazoa</taxon>
        <taxon>Chordata</taxon>
        <taxon>Craniata</taxon>
        <taxon>Vertebrata</taxon>
        <taxon>Euteleostomi</taxon>
        <taxon>Actinopterygii</taxon>
        <taxon>Neopterygii</taxon>
        <taxon>Teleostei</taxon>
        <taxon>Neoteleostei</taxon>
        <taxon>Acanthomorphata</taxon>
        <taxon>Anabantaria</taxon>
        <taxon>Synbranchiformes</taxon>
        <taxon>Synbranchidae</taxon>
        <taxon>Monopterus</taxon>
    </lineage>
</organism>
<dbReference type="SUPFAM" id="SSF57716">
    <property type="entry name" value="Glucocorticoid receptor-like (DNA-binding domain)"/>
    <property type="match status" value="1"/>
</dbReference>
<dbReference type="PROSITE" id="PS50950">
    <property type="entry name" value="ZF_THAP"/>
    <property type="match status" value="1"/>
</dbReference>
<protein>
    <recommendedName>
        <fullName evidence="13">THAP domain-containing protein 1</fullName>
    </recommendedName>
</protein>
<keyword evidence="3" id="KW-0479">Metal-binding</keyword>
<evidence type="ECO:0000256" key="2">
    <source>
        <dbReference type="ARBA" id="ARBA00006177"/>
    </source>
</evidence>
<keyword evidence="16" id="KW-1185">Reference proteome</keyword>
<keyword evidence="10 13" id="KW-0539">Nucleus</keyword>
<dbReference type="GO" id="GO:0005654">
    <property type="term" value="C:nucleoplasm"/>
    <property type="evidence" value="ECO:0007669"/>
    <property type="project" value="UniProtKB-SubCell"/>
</dbReference>
<keyword evidence="4 12" id="KW-0863">Zinc-finger</keyword>
<dbReference type="SMART" id="SM00980">
    <property type="entry name" value="THAP"/>
    <property type="match status" value="1"/>
</dbReference>
<keyword evidence="6 13" id="KW-0805">Transcription regulation</keyword>
<dbReference type="Ensembl" id="ENSMALT00000011825.1">
    <property type="protein sequence ID" value="ENSMALP00000011577.1"/>
    <property type="gene ID" value="ENSMALG00000008229.1"/>
</dbReference>
<dbReference type="PANTHER" id="PTHR46600:SF1">
    <property type="entry name" value="THAP DOMAIN-CONTAINING PROTEIN 1"/>
    <property type="match status" value="1"/>
</dbReference>
<dbReference type="AlphaFoldDB" id="A0A3Q3JD27"/>
<evidence type="ECO:0000313" key="16">
    <source>
        <dbReference type="Proteomes" id="UP000261600"/>
    </source>
</evidence>
<dbReference type="PANTHER" id="PTHR46600">
    <property type="entry name" value="THAP DOMAIN-CONTAINING"/>
    <property type="match status" value="1"/>
</dbReference>
<evidence type="ECO:0000256" key="9">
    <source>
        <dbReference type="ARBA" id="ARBA00023163"/>
    </source>
</evidence>
<comment type="similarity">
    <text evidence="2 13">Belongs to the THAP1 family.</text>
</comment>
<dbReference type="SMART" id="SM00692">
    <property type="entry name" value="DM3"/>
    <property type="match status" value="1"/>
</dbReference>
<sequence>STRSLTCSSDYSVVLTSFHYLPKVPLLRQKWLEFIYQSRAHTLTGVDVIRICSAHFSEESFFNYMQKAQGFAKKLILKPNAVPTFYPGTPTAKCFSVIKLSGICQCF</sequence>
<dbReference type="InterPro" id="IPR026516">
    <property type="entry name" value="THAP1/10"/>
</dbReference>